<dbReference type="InterPro" id="IPR004183">
    <property type="entry name" value="Xdiol_dOase_suB"/>
</dbReference>
<dbReference type="SUPFAM" id="SSF53213">
    <property type="entry name" value="LigB-like"/>
    <property type="match status" value="1"/>
</dbReference>
<comment type="caution">
    <text evidence="2">The sequence shown here is derived from an EMBL/GenBank/DDBJ whole genome shotgun (WGS) entry which is preliminary data.</text>
</comment>
<evidence type="ECO:0000313" key="2">
    <source>
        <dbReference type="EMBL" id="RVT98647.1"/>
    </source>
</evidence>
<proteinExistence type="predicted"/>
<evidence type="ECO:0000259" key="1">
    <source>
        <dbReference type="Pfam" id="PF02900"/>
    </source>
</evidence>
<dbReference type="OrthoDB" id="8673673at2"/>
<organism evidence="2 3">
    <name type="scientific">Rhodovarius crocodyli</name>
    <dbReference type="NCBI Taxonomy" id="1979269"/>
    <lineage>
        <taxon>Bacteria</taxon>
        <taxon>Pseudomonadati</taxon>
        <taxon>Pseudomonadota</taxon>
        <taxon>Alphaproteobacteria</taxon>
        <taxon>Acetobacterales</taxon>
        <taxon>Roseomonadaceae</taxon>
        <taxon>Rhodovarius</taxon>
    </lineage>
</organism>
<name>A0A437MLW2_9PROT</name>
<dbReference type="Gene3D" id="3.40.830.10">
    <property type="entry name" value="LigB-like"/>
    <property type="match status" value="1"/>
</dbReference>
<evidence type="ECO:0000313" key="3">
    <source>
        <dbReference type="Proteomes" id="UP000282957"/>
    </source>
</evidence>
<dbReference type="Proteomes" id="UP000282957">
    <property type="component" value="Unassembled WGS sequence"/>
</dbReference>
<feature type="domain" description="Extradiol ring-cleavage dioxygenase class III enzyme subunit B" evidence="1">
    <location>
        <begin position="10"/>
        <end position="241"/>
    </location>
</feature>
<dbReference type="GO" id="GO:0016702">
    <property type="term" value="F:oxidoreductase activity, acting on single donors with incorporation of molecular oxygen, incorporation of two atoms of oxygen"/>
    <property type="evidence" value="ECO:0007669"/>
    <property type="project" value="UniProtKB-ARBA"/>
</dbReference>
<dbReference type="AlphaFoldDB" id="A0A437MLW2"/>
<sequence length="353" mass="38913">MKPGVIAGAAVPHAPQFMSRPSTEDLDQVERVRVAMLEVGERLRALKPDLTIVITNDHGDEFAVGCIPAFTIHCGARAQGQHKHAGWWAVDGDNGYRLTRALLEEGFDPAFSMDVPLQTAFTIPYDFMGYGRQDAFLPIFVNSYVPPQPSVERCYAFGQALHRASVRLGLRTVIIASGGFSHYPGTPQYPHPDVETDRGLFERISAGNLRSLMTLDDVALDRTGNVEARSIIMLAGAIGDRLPDVTAWEPSWHHTYAVFGWTQERDNAEPGLHYPVTPPARAQLARAIFTLRTDSEACRAFMADPAAYATRHHLAADEAEALAAMDEPRLREHFAIHPLLIAGAQRRLAMLAK</sequence>
<gene>
    <name evidence="2" type="ORF">EOD42_00590</name>
</gene>
<reference evidence="2 3" key="1">
    <citation type="submission" date="2019-01" db="EMBL/GenBank/DDBJ databases">
        <authorList>
            <person name="Chen W.-M."/>
        </authorList>
    </citation>
    <scope>NUCLEOTIDE SEQUENCE [LARGE SCALE GENOMIC DNA]</scope>
    <source>
        <strain evidence="2 3">CCP-6</strain>
    </source>
</reference>
<protein>
    <recommendedName>
        <fullName evidence="1">Extradiol ring-cleavage dioxygenase class III enzyme subunit B domain-containing protein</fullName>
    </recommendedName>
</protein>
<dbReference type="EMBL" id="SACL01000001">
    <property type="protein sequence ID" value="RVT98647.1"/>
    <property type="molecule type" value="Genomic_DNA"/>
</dbReference>
<keyword evidence="3" id="KW-1185">Reference proteome</keyword>
<dbReference type="Pfam" id="PF02900">
    <property type="entry name" value="LigB"/>
    <property type="match status" value="1"/>
</dbReference>
<dbReference type="RefSeq" id="WP_127785119.1">
    <property type="nucleotide sequence ID" value="NZ_SACL01000001.1"/>
</dbReference>
<dbReference type="GO" id="GO:0008198">
    <property type="term" value="F:ferrous iron binding"/>
    <property type="evidence" value="ECO:0007669"/>
    <property type="project" value="InterPro"/>
</dbReference>
<accession>A0A437MLW2</accession>